<accession>A0A9P8T5S2</accession>
<sequence>MAYQKNFKRKYEGANSSVSEETSPEEPTVELGKNKRITIRKFKTVNLVDIREFYETNEGELKPGKKGISLTEDQWNILVDHFQDIDDALVKLGGGRANKKQKFTEDSLSQEDKQSETKPKTLVKPEDDNE</sequence>
<dbReference type="Proteomes" id="UP000769528">
    <property type="component" value="Unassembled WGS sequence"/>
</dbReference>
<reference evidence="9" key="1">
    <citation type="journal article" date="2021" name="Open Biol.">
        <title>Shared evolutionary footprints suggest mitochondrial oxidative damage underlies multiple complex I losses in fungi.</title>
        <authorList>
            <person name="Schikora-Tamarit M.A."/>
            <person name="Marcet-Houben M."/>
            <person name="Nosek J."/>
            <person name="Gabaldon T."/>
        </authorList>
    </citation>
    <scope>NUCLEOTIDE SEQUENCE</scope>
    <source>
        <strain evidence="9">CBS6341</strain>
    </source>
</reference>
<evidence type="ECO:0000313" key="10">
    <source>
        <dbReference type="Proteomes" id="UP000769528"/>
    </source>
</evidence>
<evidence type="ECO:0000256" key="1">
    <source>
        <dbReference type="ARBA" id="ARBA00004123"/>
    </source>
</evidence>
<protein>
    <recommendedName>
        <fullName evidence="8">Transcriptional coactivator p15 (PC4) C-terminal domain-containing protein</fullName>
    </recommendedName>
</protein>
<reference evidence="9" key="2">
    <citation type="submission" date="2021-01" db="EMBL/GenBank/DDBJ databases">
        <authorList>
            <person name="Schikora-Tamarit M.A."/>
        </authorList>
    </citation>
    <scope>NUCLEOTIDE SEQUENCE</scope>
    <source>
        <strain evidence="9">CBS6341</strain>
    </source>
</reference>
<proteinExistence type="inferred from homology"/>
<dbReference type="GO" id="GO:0003713">
    <property type="term" value="F:transcription coactivator activity"/>
    <property type="evidence" value="ECO:0007669"/>
    <property type="project" value="InterPro"/>
</dbReference>
<organism evidence="9 10">
    <name type="scientific">Wickerhamomyces mucosus</name>
    <dbReference type="NCBI Taxonomy" id="1378264"/>
    <lineage>
        <taxon>Eukaryota</taxon>
        <taxon>Fungi</taxon>
        <taxon>Dikarya</taxon>
        <taxon>Ascomycota</taxon>
        <taxon>Saccharomycotina</taxon>
        <taxon>Saccharomycetes</taxon>
        <taxon>Phaffomycetales</taxon>
        <taxon>Wickerhamomycetaceae</taxon>
        <taxon>Wickerhamomyces</taxon>
    </lineage>
</organism>
<dbReference type="GO" id="GO:0003677">
    <property type="term" value="F:DNA binding"/>
    <property type="evidence" value="ECO:0007669"/>
    <property type="project" value="UniProtKB-KW"/>
</dbReference>
<evidence type="ECO:0000313" key="9">
    <source>
        <dbReference type="EMBL" id="KAH3667081.1"/>
    </source>
</evidence>
<dbReference type="InterPro" id="IPR003173">
    <property type="entry name" value="PC4_C"/>
</dbReference>
<dbReference type="Pfam" id="PF02229">
    <property type="entry name" value="PC4"/>
    <property type="match status" value="1"/>
</dbReference>
<evidence type="ECO:0000256" key="6">
    <source>
        <dbReference type="ARBA" id="ARBA00023242"/>
    </source>
</evidence>
<dbReference type="EMBL" id="JAEUBF010001392">
    <property type="protein sequence ID" value="KAH3667081.1"/>
    <property type="molecule type" value="Genomic_DNA"/>
</dbReference>
<dbReference type="PANTHER" id="PTHR13215">
    <property type="entry name" value="RNA POLYMERASE II TRANSCRIPTIONAL COACTIVATOR"/>
    <property type="match status" value="1"/>
</dbReference>
<evidence type="ECO:0000256" key="3">
    <source>
        <dbReference type="ARBA" id="ARBA00023015"/>
    </source>
</evidence>
<dbReference type="InterPro" id="IPR009044">
    <property type="entry name" value="ssDNA-bd_transcriptional_reg"/>
</dbReference>
<feature type="domain" description="Transcriptional coactivator p15 (PC4) C-terminal" evidence="8">
    <location>
        <begin position="30"/>
        <end position="81"/>
    </location>
</feature>
<keyword evidence="5" id="KW-0804">Transcription</keyword>
<evidence type="ECO:0000256" key="5">
    <source>
        <dbReference type="ARBA" id="ARBA00023163"/>
    </source>
</evidence>
<gene>
    <name evidence="9" type="ORF">WICMUC_005428</name>
</gene>
<dbReference type="SUPFAM" id="SSF54447">
    <property type="entry name" value="ssDNA-binding transcriptional regulator domain"/>
    <property type="match status" value="1"/>
</dbReference>
<feature type="region of interest" description="Disordered" evidence="7">
    <location>
        <begin position="99"/>
        <end position="130"/>
    </location>
</feature>
<dbReference type="InterPro" id="IPR045125">
    <property type="entry name" value="Sub1/Tcp4-like"/>
</dbReference>
<evidence type="ECO:0000259" key="8">
    <source>
        <dbReference type="Pfam" id="PF02229"/>
    </source>
</evidence>
<keyword evidence="4" id="KW-0238">DNA-binding</keyword>
<dbReference type="OrthoDB" id="2505440at2759"/>
<evidence type="ECO:0000256" key="2">
    <source>
        <dbReference type="ARBA" id="ARBA00009001"/>
    </source>
</evidence>
<feature type="region of interest" description="Disordered" evidence="7">
    <location>
        <begin position="1"/>
        <end position="33"/>
    </location>
</feature>
<dbReference type="GO" id="GO:0060261">
    <property type="term" value="P:positive regulation of transcription initiation by RNA polymerase II"/>
    <property type="evidence" value="ECO:0007669"/>
    <property type="project" value="InterPro"/>
</dbReference>
<feature type="compositionally biased region" description="Basic and acidic residues" evidence="7">
    <location>
        <begin position="102"/>
        <end position="130"/>
    </location>
</feature>
<keyword evidence="3" id="KW-0805">Transcription regulation</keyword>
<comment type="subcellular location">
    <subcellularLocation>
        <location evidence="1">Nucleus</location>
    </subcellularLocation>
</comment>
<comment type="similarity">
    <text evidence="2">Belongs to the transcriptional coactivator PC4 family.</text>
</comment>
<evidence type="ECO:0000256" key="7">
    <source>
        <dbReference type="SAM" id="MobiDB-lite"/>
    </source>
</evidence>
<keyword evidence="10" id="KW-1185">Reference proteome</keyword>
<evidence type="ECO:0000256" key="4">
    <source>
        <dbReference type="ARBA" id="ARBA00023125"/>
    </source>
</evidence>
<dbReference type="Gene3D" id="2.30.31.10">
    <property type="entry name" value="Transcriptional Coactivator Pc4, Chain A"/>
    <property type="match status" value="1"/>
</dbReference>
<name>A0A9P8T5S2_9ASCO</name>
<comment type="caution">
    <text evidence="9">The sequence shown here is derived from an EMBL/GenBank/DDBJ whole genome shotgun (WGS) entry which is preliminary data.</text>
</comment>
<dbReference type="AlphaFoldDB" id="A0A9P8T5S2"/>
<keyword evidence="6" id="KW-0539">Nucleus</keyword>
<dbReference type="GO" id="GO:0005634">
    <property type="term" value="C:nucleus"/>
    <property type="evidence" value="ECO:0007669"/>
    <property type="project" value="UniProtKB-SubCell"/>
</dbReference>